<dbReference type="Proteomes" id="UP000419017">
    <property type="component" value="Unassembled WGS sequence"/>
</dbReference>
<dbReference type="EMBL" id="CABWIB010000001">
    <property type="protein sequence ID" value="VWL85290.1"/>
    <property type="molecule type" value="Genomic_DNA"/>
</dbReference>
<feature type="transmembrane region" description="Helical" evidence="1">
    <location>
        <begin position="12"/>
        <end position="29"/>
    </location>
</feature>
<name>A0A6I8MCX2_9FUSO</name>
<dbReference type="RefSeq" id="WP_156683298.1">
    <property type="nucleotide sequence ID" value="NZ_CABWIB010000001.1"/>
</dbReference>
<feature type="transmembrane region" description="Helical" evidence="1">
    <location>
        <begin position="165"/>
        <end position="184"/>
    </location>
</feature>
<dbReference type="AlphaFoldDB" id="A0A6I8MCX2"/>
<evidence type="ECO:0000313" key="3">
    <source>
        <dbReference type="Proteomes" id="UP000419017"/>
    </source>
</evidence>
<feature type="transmembrane region" description="Helical" evidence="1">
    <location>
        <begin position="55"/>
        <end position="75"/>
    </location>
</feature>
<dbReference type="Pfam" id="PF06912">
    <property type="entry name" value="DUF1275"/>
    <property type="match status" value="1"/>
</dbReference>
<protein>
    <recommendedName>
        <fullName evidence="4">Permease</fullName>
    </recommendedName>
</protein>
<evidence type="ECO:0008006" key="4">
    <source>
        <dbReference type="Google" id="ProtNLM"/>
    </source>
</evidence>
<keyword evidence="1" id="KW-1133">Transmembrane helix</keyword>
<sequence>MKSNQSSDSLKIALLLTFIGGFLEIYSFLLKGKVFATTMTGNIIMMMYNVYNLDFLSIPKYLFPIICFCLGIIYVEYIKKKYFNHSIHWREFILALEIFLVILVFLFRKEYFNIFTTSIIGFMSAIQIQSFKKTEDNLYMSTMLTGNTRKLIESIIKKNTKQVKIFTLIILSFCVGVIFGALFIDSLKEASILILLLPLITIFYLIHKNI</sequence>
<dbReference type="InterPro" id="IPR010699">
    <property type="entry name" value="DUF1275"/>
</dbReference>
<gene>
    <name evidence="2" type="ORF">OMES3154_00573</name>
</gene>
<organism evidence="2 3">
    <name type="scientific">Oceanivirga miroungae</name>
    <dbReference type="NCBI Taxonomy" id="1130046"/>
    <lineage>
        <taxon>Bacteria</taxon>
        <taxon>Fusobacteriati</taxon>
        <taxon>Fusobacteriota</taxon>
        <taxon>Fusobacteriia</taxon>
        <taxon>Fusobacteriales</taxon>
        <taxon>Leptotrichiaceae</taxon>
        <taxon>Oceanivirga</taxon>
    </lineage>
</organism>
<feature type="transmembrane region" description="Helical" evidence="1">
    <location>
        <begin position="87"/>
        <end position="106"/>
    </location>
</feature>
<keyword evidence="3" id="KW-1185">Reference proteome</keyword>
<proteinExistence type="predicted"/>
<evidence type="ECO:0000313" key="2">
    <source>
        <dbReference type="EMBL" id="VWL85290.1"/>
    </source>
</evidence>
<dbReference type="PANTHER" id="PTHR37314:SF4">
    <property type="entry name" value="UPF0700 TRANSMEMBRANE PROTEIN YOAK"/>
    <property type="match status" value="1"/>
</dbReference>
<accession>A0A6I8MCX2</accession>
<evidence type="ECO:0000256" key="1">
    <source>
        <dbReference type="SAM" id="Phobius"/>
    </source>
</evidence>
<feature type="transmembrane region" description="Helical" evidence="1">
    <location>
        <begin position="190"/>
        <end position="207"/>
    </location>
</feature>
<keyword evidence="1" id="KW-0812">Transmembrane</keyword>
<keyword evidence="1" id="KW-0472">Membrane</keyword>
<dbReference type="PANTHER" id="PTHR37314">
    <property type="entry name" value="SLR0142 PROTEIN"/>
    <property type="match status" value="1"/>
</dbReference>
<reference evidence="2 3" key="1">
    <citation type="submission" date="2019-10" db="EMBL/GenBank/DDBJ databases">
        <authorList>
            <person name="Blom J."/>
        </authorList>
    </citation>
    <scope>NUCLEOTIDE SEQUENCE [LARGE SCALE GENOMIC DNA]</scope>
    <source>
        <strain evidence="2 3">ES3154-GLU</strain>
    </source>
</reference>